<dbReference type="SUPFAM" id="SSF53300">
    <property type="entry name" value="vWA-like"/>
    <property type="match status" value="1"/>
</dbReference>
<dbReference type="OrthoDB" id="9781333at2"/>
<reference evidence="2 3" key="1">
    <citation type="submission" date="2019-08" db="EMBL/GenBank/DDBJ databases">
        <authorList>
            <person name="Liang Q."/>
        </authorList>
    </citation>
    <scope>NUCLEOTIDE SEQUENCE [LARGE SCALE GENOMIC DNA]</scope>
    <source>
        <strain evidence="2 3">V1718</strain>
    </source>
</reference>
<sequence>MKVTFSADREGIQAGKAQTRYLRLSVQTGSSKGKQRPPLSVVFVVDTSRSMEGENLERVKAALVQTLSRLRIDDEFGIIAFSTTPVWIAKLQEVGLKGINSAIAEIKGLQAHGYTCLTSAWTEACSQIMTSWNQIKRVVIISDGLVGAPKELERLEACRSGGPKGVVTSTISLNQIGDGLAELLEASVDVGTENLRAELELPDHVHAELLSSFPASRYPKNPTLVLGDPWAKEKIELLFRLDVPAMEIGQEVEIKVRVASSNSQTIATLSLRAEDAEPEVTCMDTLAGALFIEALELREKAQWLETKKRYAQAQTILMDFVTRVAELPYDPRLMQIQILVEQDARYYGRPEDERFDPERTVVSILTGTRARLYSKTNS</sequence>
<gene>
    <name evidence="2" type="ORF">FRD01_22690</name>
</gene>
<dbReference type="RefSeq" id="WP_146963274.1">
    <property type="nucleotide sequence ID" value="NZ_CP042467.1"/>
</dbReference>
<keyword evidence="3" id="KW-1185">Reference proteome</keyword>
<dbReference type="PANTHER" id="PTHR46503:SF1">
    <property type="entry name" value="INTER-ALPHA-TRYPSIN INHIBITOR HEAVY CHAIN-LIKE PROTEIN"/>
    <property type="match status" value="1"/>
</dbReference>
<dbReference type="SMART" id="SM00327">
    <property type="entry name" value="VWA"/>
    <property type="match status" value="1"/>
</dbReference>
<protein>
    <submittedName>
        <fullName evidence="2">VWA domain-containing protein</fullName>
    </submittedName>
</protein>
<feature type="domain" description="VWFA" evidence="1">
    <location>
        <begin position="40"/>
        <end position="213"/>
    </location>
</feature>
<name>A0A5B8XYE8_9DELT</name>
<dbReference type="AlphaFoldDB" id="A0A5B8XYE8"/>
<dbReference type="EMBL" id="CP042467">
    <property type="protein sequence ID" value="QED29988.1"/>
    <property type="molecule type" value="Genomic_DNA"/>
</dbReference>
<evidence type="ECO:0000313" key="3">
    <source>
        <dbReference type="Proteomes" id="UP000321595"/>
    </source>
</evidence>
<dbReference type="InterPro" id="IPR002035">
    <property type="entry name" value="VWF_A"/>
</dbReference>
<proteinExistence type="predicted"/>
<dbReference type="InterPro" id="IPR036465">
    <property type="entry name" value="vWFA_dom_sf"/>
</dbReference>
<dbReference type="KEGG" id="bbae:FRD01_22690"/>
<evidence type="ECO:0000313" key="2">
    <source>
        <dbReference type="EMBL" id="QED29988.1"/>
    </source>
</evidence>
<dbReference type="Gene3D" id="3.40.50.410">
    <property type="entry name" value="von Willebrand factor, type A domain"/>
    <property type="match status" value="1"/>
</dbReference>
<evidence type="ECO:0000259" key="1">
    <source>
        <dbReference type="PROSITE" id="PS50234"/>
    </source>
</evidence>
<organism evidence="2 3">
    <name type="scientific">Microvenator marinus</name>
    <dbReference type="NCBI Taxonomy" id="2600177"/>
    <lineage>
        <taxon>Bacteria</taxon>
        <taxon>Deltaproteobacteria</taxon>
        <taxon>Bradymonadales</taxon>
        <taxon>Microvenatoraceae</taxon>
        <taxon>Microvenator</taxon>
    </lineage>
</organism>
<dbReference type="Pfam" id="PF13519">
    <property type="entry name" value="VWA_2"/>
    <property type="match status" value="1"/>
</dbReference>
<accession>A0A5B8XYE8</accession>
<dbReference type="Proteomes" id="UP000321595">
    <property type="component" value="Chromosome"/>
</dbReference>
<dbReference type="PANTHER" id="PTHR46503">
    <property type="entry name" value="INTER-ALPHA-TRYPSIN INHIBITOR HEAVY CHAIN-LIKE PROTEIN"/>
    <property type="match status" value="1"/>
</dbReference>
<dbReference type="PROSITE" id="PS50234">
    <property type="entry name" value="VWFA"/>
    <property type="match status" value="1"/>
</dbReference>